<proteinExistence type="predicted"/>
<keyword evidence="2" id="KW-1185">Reference proteome</keyword>
<reference evidence="1 2" key="1">
    <citation type="submission" date="2009-10" db="EMBL/GenBank/DDBJ databases">
        <authorList>
            <person name="Harkins D.M."/>
            <person name="Madupu R."/>
            <person name="Durkin A.S."/>
            <person name="Torralba M."/>
            <person name="Methe B."/>
            <person name="Sutton G.G."/>
            <person name="Strausberg R.L."/>
            <person name="Nelson K.E."/>
        </authorList>
    </citation>
    <scope>NUCLEOTIDE SEQUENCE [LARGE SCALE GENOMIC DNA]</scope>
    <source>
        <strain evidence="1 2">F0264</strain>
    </source>
</reference>
<protein>
    <submittedName>
        <fullName evidence="1">Uncharacterized protein</fullName>
    </submittedName>
</protein>
<evidence type="ECO:0000313" key="1">
    <source>
        <dbReference type="EMBL" id="EEY36102.1"/>
    </source>
</evidence>
<dbReference type="EMBL" id="ADAD01000011">
    <property type="protein sequence ID" value="EEY36102.1"/>
    <property type="molecule type" value="Genomic_DNA"/>
</dbReference>
<comment type="caution">
    <text evidence="1">The sequence shown here is derived from an EMBL/GenBank/DDBJ whole genome shotgun (WGS) entry which is preliminary data.</text>
</comment>
<organism evidence="1 2">
    <name type="scientific">Pseudoleptotrichia goodfellowii F0264</name>
    <dbReference type="NCBI Taxonomy" id="596323"/>
    <lineage>
        <taxon>Bacteria</taxon>
        <taxon>Fusobacteriati</taxon>
        <taxon>Fusobacteriota</taxon>
        <taxon>Fusobacteriia</taxon>
        <taxon>Fusobacteriales</taxon>
        <taxon>Leptotrichiaceae</taxon>
        <taxon>Pseudoleptotrichia</taxon>
    </lineage>
</organism>
<evidence type="ECO:0000313" key="2">
    <source>
        <dbReference type="Proteomes" id="UP000004226"/>
    </source>
</evidence>
<gene>
    <name evidence="1" type="ORF">HMPREF0554_0605</name>
</gene>
<accession>D0GIH8</accession>
<dbReference type="AlphaFoldDB" id="D0GIH8"/>
<name>D0GIH8_9FUSO</name>
<dbReference type="Proteomes" id="UP000004226">
    <property type="component" value="Unassembled WGS sequence"/>
</dbReference>
<sequence>MAPAGDVMKMKKELENIGYDKFDVILLDGGHEINDQEIEKLKKYYKNKF</sequence>
<dbReference type="RefSeq" id="WP_006806280.1">
    <property type="nucleotide sequence ID" value="NZ_ADAD01000011.1"/>
</dbReference>